<proteinExistence type="predicted"/>
<accession>C9ZTI3</accession>
<evidence type="ECO:0000313" key="2">
    <source>
        <dbReference type="EMBL" id="CBH12718.1"/>
    </source>
</evidence>
<feature type="region of interest" description="Disordered" evidence="1">
    <location>
        <begin position="59"/>
        <end position="83"/>
    </location>
</feature>
<dbReference type="AlphaFoldDB" id="C9ZTI3"/>
<dbReference type="Proteomes" id="UP000002316">
    <property type="component" value="Chromosome 7"/>
</dbReference>
<sequence>MGGCEKRKKGKRNGSVKGLECLRFLLCFCMCGKGGGISNRGEETYATGAIFFSFCTPKRGDSRKYREEKGEKGETKQDTKGEIELMERERKDVYPPHPNSFI</sequence>
<dbReference type="GeneID" id="23862881"/>
<name>C9ZTI3_TRYB9</name>
<dbReference type="RefSeq" id="XP_011774998.1">
    <property type="nucleotide sequence ID" value="XM_011776696.1"/>
</dbReference>
<evidence type="ECO:0000256" key="1">
    <source>
        <dbReference type="SAM" id="MobiDB-lite"/>
    </source>
</evidence>
<dbReference type="KEGG" id="tbg:TbgDal_VII6180"/>
<dbReference type="EMBL" id="FN554970">
    <property type="protein sequence ID" value="CBH12718.1"/>
    <property type="molecule type" value="Genomic_DNA"/>
</dbReference>
<reference evidence="3" key="1">
    <citation type="journal article" date="2010" name="PLoS Negl. Trop. Dis.">
        <title>The genome sequence of Trypanosoma brucei gambiense, causative agent of chronic human african trypanosomiasis.</title>
        <authorList>
            <person name="Jackson A.P."/>
            <person name="Sanders M."/>
            <person name="Berry A."/>
            <person name="McQuillan J."/>
            <person name="Aslett M.A."/>
            <person name="Quail M.A."/>
            <person name="Chukualim B."/>
            <person name="Capewell P."/>
            <person name="MacLeod A."/>
            <person name="Melville S.E."/>
            <person name="Gibson W."/>
            <person name="Barry J.D."/>
            <person name="Berriman M."/>
            <person name="Hertz-Fowler C."/>
        </authorList>
    </citation>
    <scope>NUCLEOTIDE SEQUENCE [LARGE SCALE GENOMIC DNA]</scope>
    <source>
        <strain evidence="3">MHOM/CI/86/DAL972</strain>
    </source>
</reference>
<gene>
    <name evidence="2" type="ORF">TbgDal_VII6180</name>
</gene>
<protein>
    <submittedName>
        <fullName evidence="2">Uncharacterized protein</fullName>
    </submittedName>
</protein>
<evidence type="ECO:0000313" key="3">
    <source>
        <dbReference type="Proteomes" id="UP000002316"/>
    </source>
</evidence>
<organism evidence="2 3">
    <name type="scientific">Trypanosoma brucei gambiense (strain MHOM/CI/86/DAL972)</name>
    <dbReference type="NCBI Taxonomy" id="679716"/>
    <lineage>
        <taxon>Eukaryota</taxon>
        <taxon>Discoba</taxon>
        <taxon>Euglenozoa</taxon>
        <taxon>Kinetoplastea</taxon>
        <taxon>Metakinetoplastina</taxon>
        <taxon>Trypanosomatida</taxon>
        <taxon>Trypanosomatidae</taxon>
        <taxon>Trypanosoma</taxon>
    </lineage>
</organism>